<gene>
    <name evidence="1" type="ORF">BaRGS_00007755</name>
</gene>
<dbReference type="AlphaFoldDB" id="A0ABD0LN56"/>
<feature type="non-terminal residue" evidence="1">
    <location>
        <position position="1"/>
    </location>
</feature>
<keyword evidence="2" id="KW-1185">Reference proteome</keyword>
<name>A0ABD0LN56_9CAEN</name>
<protein>
    <submittedName>
        <fullName evidence="1">Uncharacterized protein</fullName>
    </submittedName>
</protein>
<dbReference type="EMBL" id="JACVVK020000034">
    <property type="protein sequence ID" value="KAK7500875.1"/>
    <property type="molecule type" value="Genomic_DNA"/>
</dbReference>
<sequence>RPGPSATVTCPFQHLLSPARGASVWKSSEASAIRNAQGACSHNARAHAPTLTPLARFQHPPPSLPA</sequence>
<accession>A0ABD0LN56</accession>
<organism evidence="1 2">
    <name type="scientific">Batillaria attramentaria</name>
    <dbReference type="NCBI Taxonomy" id="370345"/>
    <lineage>
        <taxon>Eukaryota</taxon>
        <taxon>Metazoa</taxon>
        <taxon>Spiralia</taxon>
        <taxon>Lophotrochozoa</taxon>
        <taxon>Mollusca</taxon>
        <taxon>Gastropoda</taxon>
        <taxon>Caenogastropoda</taxon>
        <taxon>Sorbeoconcha</taxon>
        <taxon>Cerithioidea</taxon>
        <taxon>Batillariidae</taxon>
        <taxon>Batillaria</taxon>
    </lineage>
</organism>
<evidence type="ECO:0000313" key="2">
    <source>
        <dbReference type="Proteomes" id="UP001519460"/>
    </source>
</evidence>
<proteinExistence type="predicted"/>
<dbReference type="Proteomes" id="UP001519460">
    <property type="component" value="Unassembled WGS sequence"/>
</dbReference>
<comment type="caution">
    <text evidence="1">The sequence shown here is derived from an EMBL/GenBank/DDBJ whole genome shotgun (WGS) entry which is preliminary data.</text>
</comment>
<evidence type="ECO:0000313" key="1">
    <source>
        <dbReference type="EMBL" id="KAK7500875.1"/>
    </source>
</evidence>
<reference evidence="1 2" key="1">
    <citation type="journal article" date="2023" name="Sci. Data">
        <title>Genome assembly of the Korean intertidal mud-creeper Batillaria attramentaria.</title>
        <authorList>
            <person name="Patra A.K."/>
            <person name="Ho P.T."/>
            <person name="Jun S."/>
            <person name="Lee S.J."/>
            <person name="Kim Y."/>
            <person name="Won Y.J."/>
        </authorList>
    </citation>
    <scope>NUCLEOTIDE SEQUENCE [LARGE SCALE GENOMIC DNA]</scope>
    <source>
        <strain evidence="1">Wonlab-2016</strain>
    </source>
</reference>